<proteinExistence type="predicted"/>
<name>A0A0E9XT04_ANGAN</name>
<accession>A0A0E9XT04</accession>
<evidence type="ECO:0000313" key="1">
    <source>
        <dbReference type="EMBL" id="JAI04794.1"/>
    </source>
</evidence>
<sequence>MIFFGGIPLTLSHRSPPGSAFLFNLRSEKQHVLFPAFSPPLFFRFSPRAGRGFALLSVLCEGEVPGL</sequence>
<dbReference type="AlphaFoldDB" id="A0A0E9XT04"/>
<organism evidence="1">
    <name type="scientific">Anguilla anguilla</name>
    <name type="common">European freshwater eel</name>
    <name type="synonym">Muraena anguilla</name>
    <dbReference type="NCBI Taxonomy" id="7936"/>
    <lineage>
        <taxon>Eukaryota</taxon>
        <taxon>Metazoa</taxon>
        <taxon>Chordata</taxon>
        <taxon>Craniata</taxon>
        <taxon>Vertebrata</taxon>
        <taxon>Euteleostomi</taxon>
        <taxon>Actinopterygii</taxon>
        <taxon>Neopterygii</taxon>
        <taxon>Teleostei</taxon>
        <taxon>Anguilliformes</taxon>
        <taxon>Anguillidae</taxon>
        <taxon>Anguilla</taxon>
    </lineage>
</organism>
<protein>
    <submittedName>
        <fullName evidence="1">Uncharacterized protein</fullName>
    </submittedName>
</protein>
<dbReference type="EMBL" id="GBXM01003784">
    <property type="protein sequence ID" value="JAI04794.1"/>
    <property type="molecule type" value="Transcribed_RNA"/>
</dbReference>
<reference evidence="1" key="1">
    <citation type="submission" date="2014-11" db="EMBL/GenBank/DDBJ databases">
        <authorList>
            <person name="Amaro Gonzalez C."/>
        </authorList>
    </citation>
    <scope>NUCLEOTIDE SEQUENCE</scope>
</reference>
<reference evidence="1" key="2">
    <citation type="journal article" date="2015" name="Fish Shellfish Immunol.">
        <title>Early steps in the European eel (Anguilla anguilla)-Vibrio vulnificus interaction in the gills: Role of the RtxA13 toxin.</title>
        <authorList>
            <person name="Callol A."/>
            <person name="Pajuelo D."/>
            <person name="Ebbesson L."/>
            <person name="Teles M."/>
            <person name="MacKenzie S."/>
            <person name="Amaro C."/>
        </authorList>
    </citation>
    <scope>NUCLEOTIDE SEQUENCE</scope>
</reference>